<keyword evidence="4 6" id="KW-0804">Transcription</keyword>
<evidence type="ECO:0000256" key="2">
    <source>
        <dbReference type="ARBA" id="ARBA00009814"/>
    </source>
</evidence>
<reference evidence="7" key="1">
    <citation type="journal article" date="2019" name="bioRxiv">
        <title>The Genome of the Zebra Mussel, Dreissena polymorpha: A Resource for Invasive Species Research.</title>
        <authorList>
            <person name="McCartney M.A."/>
            <person name="Auch B."/>
            <person name="Kono T."/>
            <person name="Mallez S."/>
            <person name="Zhang Y."/>
            <person name="Obille A."/>
            <person name="Becker A."/>
            <person name="Abrahante J.E."/>
            <person name="Garbe J."/>
            <person name="Badalamenti J.P."/>
            <person name="Herman A."/>
            <person name="Mangelson H."/>
            <person name="Liachko I."/>
            <person name="Sullivan S."/>
            <person name="Sone E.D."/>
            <person name="Koren S."/>
            <person name="Silverstein K.A.T."/>
            <person name="Beckman K.B."/>
            <person name="Gohl D.M."/>
        </authorList>
    </citation>
    <scope>NUCLEOTIDE SEQUENCE</scope>
    <source>
        <strain evidence="7">Duluth1</strain>
        <tissue evidence="7">Whole animal</tissue>
    </source>
</reference>
<proteinExistence type="inferred from homology"/>
<dbReference type="EMBL" id="JAIWYP010000001">
    <property type="protein sequence ID" value="KAH3884983.1"/>
    <property type="molecule type" value="Genomic_DNA"/>
</dbReference>
<keyword evidence="6" id="KW-0010">Activator</keyword>
<evidence type="ECO:0000313" key="7">
    <source>
        <dbReference type="EMBL" id="KAH3884983.1"/>
    </source>
</evidence>
<dbReference type="GO" id="GO:0006357">
    <property type="term" value="P:regulation of transcription by RNA polymerase II"/>
    <property type="evidence" value="ECO:0007669"/>
    <property type="project" value="InterPro"/>
</dbReference>
<comment type="similarity">
    <text evidence="2 6">Belongs to the Mediator complex subunit 18 family.</text>
</comment>
<dbReference type="Pfam" id="PF09637">
    <property type="entry name" value="Med18"/>
    <property type="match status" value="1"/>
</dbReference>
<dbReference type="OrthoDB" id="10018982at2759"/>
<keyword evidence="3 6" id="KW-0805">Transcription regulation</keyword>
<protein>
    <recommendedName>
        <fullName evidence="6">Mediator of RNA polymerase II transcription subunit 18</fullName>
    </recommendedName>
    <alternativeName>
        <fullName evidence="6">Mediator complex subunit 18</fullName>
    </alternativeName>
</protein>
<comment type="subcellular location">
    <subcellularLocation>
        <location evidence="1 6">Nucleus</location>
    </subcellularLocation>
</comment>
<dbReference type="GO" id="GO:0070847">
    <property type="term" value="C:core mediator complex"/>
    <property type="evidence" value="ECO:0007669"/>
    <property type="project" value="TreeGrafter"/>
</dbReference>
<evidence type="ECO:0000256" key="3">
    <source>
        <dbReference type="ARBA" id="ARBA00023015"/>
    </source>
</evidence>
<comment type="caution">
    <text evidence="7">The sequence shown here is derived from an EMBL/GenBank/DDBJ whole genome shotgun (WGS) entry which is preliminary data.</text>
</comment>
<dbReference type="GO" id="GO:0016592">
    <property type="term" value="C:mediator complex"/>
    <property type="evidence" value="ECO:0007669"/>
    <property type="project" value="InterPro"/>
</dbReference>
<organism evidence="7 8">
    <name type="scientific">Dreissena polymorpha</name>
    <name type="common">Zebra mussel</name>
    <name type="synonym">Mytilus polymorpha</name>
    <dbReference type="NCBI Taxonomy" id="45954"/>
    <lineage>
        <taxon>Eukaryota</taxon>
        <taxon>Metazoa</taxon>
        <taxon>Spiralia</taxon>
        <taxon>Lophotrochozoa</taxon>
        <taxon>Mollusca</taxon>
        <taxon>Bivalvia</taxon>
        <taxon>Autobranchia</taxon>
        <taxon>Heteroconchia</taxon>
        <taxon>Euheterodonta</taxon>
        <taxon>Imparidentia</taxon>
        <taxon>Neoheterodontei</taxon>
        <taxon>Myida</taxon>
        <taxon>Dreissenoidea</taxon>
        <taxon>Dreissenidae</taxon>
        <taxon>Dreissena</taxon>
    </lineage>
</organism>
<dbReference type="AlphaFoldDB" id="A0A9D4RZQ4"/>
<evidence type="ECO:0000256" key="6">
    <source>
        <dbReference type="RuleBase" id="RU364150"/>
    </source>
</evidence>
<gene>
    <name evidence="6" type="primary">MED18</name>
    <name evidence="7" type="ORF">DPMN_008970</name>
</gene>
<dbReference type="Proteomes" id="UP000828390">
    <property type="component" value="Unassembled WGS sequence"/>
</dbReference>
<comment type="subunit">
    <text evidence="6">Component of the Mediator complex.</text>
</comment>
<reference evidence="7" key="2">
    <citation type="submission" date="2020-11" db="EMBL/GenBank/DDBJ databases">
        <authorList>
            <person name="McCartney M.A."/>
            <person name="Auch B."/>
            <person name="Kono T."/>
            <person name="Mallez S."/>
            <person name="Becker A."/>
            <person name="Gohl D.M."/>
            <person name="Silverstein K.A.T."/>
            <person name="Koren S."/>
            <person name="Bechman K.B."/>
            <person name="Herman A."/>
            <person name="Abrahante J.E."/>
            <person name="Garbe J."/>
        </authorList>
    </citation>
    <scope>NUCLEOTIDE SEQUENCE</scope>
    <source>
        <strain evidence="7">Duluth1</strain>
        <tissue evidence="7">Whole animal</tissue>
    </source>
</reference>
<dbReference type="GO" id="GO:0006369">
    <property type="term" value="P:termination of RNA polymerase II transcription"/>
    <property type="evidence" value="ECO:0007669"/>
    <property type="project" value="TreeGrafter"/>
</dbReference>
<dbReference type="InterPro" id="IPR019095">
    <property type="entry name" value="Mediator_Med18"/>
</dbReference>
<keyword evidence="8" id="KW-1185">Reference proteome</keyword>
<comment type="function">
    <text evidence="6">Component of the Mediator complex, a coactivator involved in the regulated transcription of nearly all RNA polymerase II-dependent genes. Mediator functions as a bridge to convey information from gene-specific regulatory proteins to the basal RNA polymerase II transcription machinery. Mediator is recruited to promoters by direct interactions with regulatory proteins and serves as a scaffold for the assembly of a functional preinitiation complex with RNA polymerase II and the general transcription factors.</text>
</comment>
<dbReference type="GO" id="GO:0003712">
    <property type="term" value="F:transcription coregulator activity"/>
    <property type="evidence" value="ECO:0007669"/>
    <property type="project" value="InterPro"/>
</dbReference>
<evidence type="ECO:0000256" key="1">
    <source>
        <dbReference type="ARBA" id="ARBA00004123"/>
    </source>
</evidence>
<dbReference type="Gene3D" id="2.40.320.10">
    <property type="entry name" value="Hypothetical Protein Pfu-838710-001"/>
    <property type="match status" value="1"/>
</dbReference>
<dbReference type="PANTHER" id="PTHR13321">
    <property type="entry name" value="MEDIATOR OF RNA POLYMERASE II TRANSCRIPTION, SUBUNIT 18"/>
    <property type="match status" value="1"/>
</dbReference>
<sequence length="215" mass="24484">MDPSLHQALKTGIAPLHEYFLQGSILDASKEYLIHRLRGLCDHADSQPEQFNDHEMVFMLSGQQQAPFTVHLRHSLLAPECWHLRYVGVAEMGDKTRQTLVRTCLDVGVSETIIKFLNEMGFRMEYEFVARGIFFHKGIMKVTVTKMFKMNQVNDTKSLEPVSASHLVEVSVVASTSQEQIGEDMKNFAEQLKPLVLLEKVDHRKLQPVTSQTNT</sequence>
<evidence type="ECO:0000256" key="5">
    <source>
        <dbReference type="ARBA" id="ARBA00023242"/>
    </source>
</evidence>
<keyword evidence="5 6" id="KW-0539">Nucleus</keyword>
<evidence type="ECO:0000313" key="8">
    <source>
        <dbReference type="Proteomes" id="UP000828390"/>
    </source>
</evidence>
<name>A0A9D4RZQ4_DREPO</name>
<dbReference type="PANTHER" id="PTHR13321:SF2">
    <property type="entry name" value="MEDIATOR OF RNA POLYMERASE II TRANSCRIPTION SUBUNIT 18"/>
    <property type="match status" value="1"/>
</dbReference>
<accession>A0A9D4RZQ4</accession>
<evidence type="ECO:0000256" key="4">
    <source>
        <dbReference type="ARBA" id="ARBA00023163"/>
    </source>
</evidence>